<dbReference type="InterPro" id="IPR010982">
    <property type="entry name" value="Lambda_DNA-bd_dom_sf"/>
</dbReference>
<comment type="caution">
    <text evidence="1">The sequence shown here is derived from an EMBL/GenBank/DDBJ whole genome shotgun (WGS) entry which is preliminary data.</text>
</comment>
<dbReference type="Gene3D" id="1.10.260.40">
    <property type="entry name" value="lambda repressor-like DNA-binding domains"/>
    <property type="match status" value="1"/>
</dbReference>
<keyword evidence="2" id="KW-1185">Reference proteome</keyword>
<dbReference type="EMBL" id="JBHSOD010000020">
    <property type="protein sequence ID" value="MFC5886818.1"/>
    <property type="molecule type" value="Genomic_DNA"/>
</dbReference>
<evidence type="ECO:0000313" key="2">
    <source>
        <dbReference type="Proteomes" id="UP001596067"/>
    </source>
</evidence>
<evidence type="ECO:0008006" key="3">
    <source>
        <dbReference type="Google" id="ProtNLM"/>
    </source>
</evidence>
<evidence type="ECO:0000313" key="1">
    <source>
        <dbReference type="EMBL" id="MFC5886818.1"/>
    </source>
</evidence>
<proteinExistence type="predicted"/>
<organism evidence="1 2">
    <name type="scientific">Kitasatospora aburaviensis</name>
    <dbReference type="NCBI Taxonomy" id="67265"/>
    <lineage>
        <taxon>Bacteria</taxon>
        <taxon>Bacillati</taxon>
        <taxon>Actinomycetota</taxon>
        <taxon>Actinomycetes</taxon>
        <taxon>Kitasatosporales</taxon>
        <taxon>Streptomycetaceae</taxon>
        <taxon>Kitasatospora</taxon>
    </lineage>
</organism>
<accession>A0ABW1EXP2</accession>
<name>A0ABW1EXP2_9ACTN</name>
<gene>
    <name evidence="1" type="ORF">ACFP0N_17770</name>
</gene>
<reference evidence="2" key="1">
    <citation type="journal article" date="2019" name="Int. J. Syst. Evol. Microbiol.">
        <title>The Global Catalogue of Microorganisms (GCM) 10K type strain sequencing project: providing services to taxonomists for standard genome sequencing and annotation.</title>
        <authorList>
            <consortium name="The Broad Institute Genomics Platform"/>
            <consortium name="The Broad Institute Genome Sequencing Center for Infectious Disease"/>
            <person name="Wu L."/>
            <person name="Ma J."/>
        </authorList>
    </citation>
    <scope>NUCLEOTIDE SEQUENCE [LARGE SCALE GENOMIC DNA]</scope>
    <source>
        <strain evidence="2">CGMCC 4.1469</strain>
    </source>
</reference>
<protein>
    <recommendedName>
        <fullName evidence="3">HTH cro/C1-type domain-containing protein</fullName>
    </recommendedName>
</protein>
<dbReference type="Proteomes" id="UP001596067">
    <property type="component" value="Unassembled WGS sequence"/>
</dbReference>
<sequence>MKIENARRDPNDPVSLAELAKRSGGVLSESTLRSLYNGRRSSGIHNPTVETLHAVGRLFGLTDGAAYFTSDAQAAAVDRQLEALNSLTRLRGPVGAVDGADIEAGDTGLGILARATTTLSPGGYSTWVEMTKRLLKLEESFAQQADS</sequence>
<dbReference type="RefSeq" id="WP_345330766.1">
    <property type="nucleotide sequence ID" value="NZ_BAAAVH010000123.1"/>
</dbReference>